<dbReference type="EC" id="3.1.6.1" evidence="5"/>
<dbReference type="Proteomes" id="UP000095766">
    <property type="component" value="Unassembled WGS sequence"/>
</dbReference>
<evidence type="ECO:0000256" key="3">
    <source>
        <dbReference type="SAM" id="Coils"/>
    </source>
</evidence>
<proteinExistence type="inferred from homology"/>
<feature type="coiled-coil region" evidence="3">
    <location>
        <begin position="484"/>
        <end position="511"/>
    </location>
</feature>
<dbReference type="SUPFAM" id="SSF53649">
    <property type="entry name" value="Alkaline phosphatase-like"/>
    <property type="match status" value="1"/>
</dbReference>
<evidence type="ECO:0000256" key="1">
    <source>
        <dbReference type="ARBA" id="ARBA00008779"/>
    </source>
</evidence>
<sequence>MKTLQALSIMGCGIAALTSCASGKKQVAEKPNILFILADDHARTAISAYGGINAQLAPTPNIDAIGENGAIMQNMLCTNSISGPSRACLLTGKYSTSHGFYQNEGGIVFDGSQQQYQKLLRDNGYTTALFGKWHLFSVPEGFDYYKIHDNPSQQGTYWDPIYSTNGTKKKEKGYATRLTTNYALQWLDSLRDDSKPFCMMLHYKAPHRPWEPDSCYLHLFDDVEFPYPETFDDDYKGREMTLGESMATIENHMSRGDLKQTPPEGLSKQERNKWLWWGGSGKNQFWTPDPKLQGKELKKWKFQTYIKNYLRVVRSVDDQVGRVVAYLKEKGLYDNTIIVYMGDQGFFLGEHGLYDKRWMYEEALQMPCLISYPNGIKKGLRLKDLTLNVDIAPTLLDLAGVQIPSDMQGQSMKGLLQGDEEASKNWRKSAYYQYFEYPKWHNVQPHYGVRTDRYKLIHFYYNIDKWEFYDLQEDPNEVNNQYDNPQYADVIKELKNEIDNLQKQYGDTISLDERRKMTDKYMLKYEE</sequence>
<dbReference type="InterPro" id="IPR024607">
    <property type="entry name" value="Sulfatase_CS"/>
</dbReference>
<evidence type="ECO:0000313" key="5">
    <source>
        <dbReference type="EMBL" id="CUP90784.1"/>
    </source>
</evidence>
<dbReference type="InterPro" id="IPR032506">
    <property type="entry name" value="SGSH_C"/>
</dbReference>
<evidence type="ECO:0000313" key="6">
    <source>
        <dbReference type="Proteomes" id="UP000095766"/>
    </source>
</evidence>
<dbReference type="RefSeq" id="WP_070101160.1">
    <property type="nucleotide sequence ID" value="NZ_CZAO01000012.1"/>
</dbReference>
<dbReference type="AlphaFoldDB" id="A0A174RYN6"/>
<evidence type="ECO:0000259" key="4">
    <source>
        <dbReference type="Pfam" id="PF16347"/>
    </source>
</evidence>
<comment type="similarity">
    <text evidence="1">Belongs to the sulfatase family.</text>
</comment>
<feature type="domain" description="N-sulphoglucosamine sulphohydrolase C-terminal" evidence="4">
    <location>
        <begin position="349"/>
        <end position="504"/>
    </location>
</feature>
<accession>A0A174RYN6</accession>
<dbReference type="GO" id="GO:0004065">
    <property type="term" value="F:arylsulfatase activity"/>
    <property type="evidence" value="ECO:0007669"/>
    <property type="project" value="UniProtKB-EC"/>
</dbReference>
<dbReference type="Pfam" id="PF16347">
    <property type="entry name" value="SGSH_C"/>
    <property type="match status" value="1"/>
</dbReference>
<dbReference type="PANTHER" id="PTHR43108:SF6">
    <property type="entry name" value="N-SULPHOGLUCOSAMINE SULPHOHYDROLASE"/>
    <property type="match status" value="1"/>
</dbReference>
<keyword evidence="2 5" id="KW-0378">Hydrolase</keyword>
<gene>
    <name evidence="5" type="ORF">ERS852510_02631</name>
</gene>
<organism evidence="5 6">
    <name type="scientific">Bacteroides uniformis</name>
    <dbReference type="NCBI Taxonomy" id="820"/>
    <lineage>
        <taxon>Bacteria</taxon>
        <taxon>Pseudomonadati</taxon>
        <taxon>Bacteroidota</taxon>
        <taxon>Bacteroidia</taxon>
        <taxon>Bacteroidales</taxon>
        <taxon>Bacteroidaceae</taxon>
        <taxon>Bacteroides</taxon>
    </lineage>
</organism>
<dbReference type="EMBL" id="CZAO01000012">
    <property type="protein sequence ID" value="CUP90784.1"/>
    <property type="molecule type" value="Genomic_DNA"/>
</dbReference>
<dbReference type="InterPro" id="IPR017850">
    <property type="entry name" value="Alkaline_phosphatase_core_sf"/>
</dbReference>
<evidence type="ECO:0000256" key="2">
    <source>
        <dbReference type="ARBA" id="ARBA00022801"/>
    </source>
</evidence>
<protein>
    <submittedName>
        <fullName evidence="5">Sulfatase</fullName>
        <ecNumber evidence="5">3.1.6.1</ecNumber>
    </submittedName>
</protein>
<dbReference type="CDD" id="cd16031">
    <property type="entry name" value="G6S_like"/>
    <property type="match status" value="1"/>
</dbReference>
<reference evidence="5 6" key="1">
    <citation type="submission" date="2015-09" db="EMBL/GenBank/DDBJ databases">
        <authorList>
            <consortium name="Pathogen Informatics"/>
        </authorList>
    </citation>
    <scope>NUCLEOTIDE SEQUENCE [LARGE SCALE GENOMIC DNA]</scope>
    <source>
        <strain evidence="5 6">2789STDY5834898</strain>
    </source>
</reference>
<dbReference type="PROSITE" id="PS51257">
    <property type="entry name" value="PROKAR_LIPOPROTEIN"/>
    <property type="match status" value="1"/>
</dbReference>
<name>A0A174RYN6_BACUN</name>
<dbReference type="PROSITE" id="PS00523">
    <property type="entry name" value="SULFATASE_1"/>
    <property type="match status" value="1"/>
</dbReference>
<dbReference type="PANTHER" id="PTHR43108">
    <property type="entry name" value="N-ACETYLGLUCOSAMINE-6-SULFATASE FAMILY MEMBER"/>
    <property type="match status" value="1"/>
</dbReference>
<dbReference type="Gene3D" id="3.40.720.10">
    <property type="entry name" value="Alkaline Phosphatase, subunit A"/>
    <property type="match status" value="1"/>
</dbReference>
<keyword evidence="3" id="KW-0175">Coiled coil</keyword>